<reference evidence="2 3" key="1">
    <citation type="journal article" date="2016" name="Nat. Commun.">
        <title>Thousands of microbial genomes shed light on interconnected biogeochemical processes in an aquifer system.</title>
        <authorList>
            <person name="Anantharaman K."/>
            <person name="Brown C.T."/>
            <person name="Hug L.A."/>
            <person name="Sharon I."/>
            <person name="Castelle C.J."/>
            <person name="Probst A.J."/>
            <person name="Thomas B.C."/>
            <person name="Singh A."/>
            <person name="Wilkins M.J."/>
            <person name="Karaoz U."/>
            <person name="Brodie E.L."/>
            <person name="Williams K.H."/>
            <person name="Hubbard S.S."/>
            <person name="Banfield J.F."/>
        </authorList>
    </citation>
    <scope>NUCLEOTIDE SEQUENCE [LARGE SCALE GENOMIC DNA]</scope>
</reference>
<proteinExistence type="predicted"/>
<evidence type="ECO:0000313" key="3">
    <source>
        <dbReference type="Proteomes" id="UP000178841"/>
    </source>
</evidence>
<dbReference type="EMBL" id="MHLH01000009">
    <property type="protein sequence ID" value="OGZ04254.1"/>
    <property type="molecule type" value="Genomic_DNA"/>
</dbReference>
<dbReference type="STRING" id="1798657.A2648_00425"/>
<feature type="domain" description="Band 7" evidence="1">
    <location>
        <begin position="48"/>
        <end position="275"/>
    </location>
</feature>
<evidence type="ECO:0000313" key="2">
    <source>
        <dbReference type="EMBL" id="OGZ04254.1"/>
    </source>
</evidence>
<comment type="caution">
    <text evidence="2">The sequence shown here is derived from an EMBL/GenBank/DDBJ whole genome shotgun (WGS) entry which is preliminary data.</text>
</comment>
<accession>A0A1G2CS85</accession>
<dbReference type="AlphaFoldDB" id="A0A1G2CS85"/>
<dbReference type="Proteomes" id="UP000178841">
    <property type="component" value="Unassembled WGS sequence"/>
</dbReference>
<gene>
    <name evidence="2" type="ORF">A2648_00425</name>
</gene>
<sequence length="428" mass="47049">MLQPQDRREGGVWGLLSSFTPRKGLGIGILLVIALVIISFSNKIVENVDADEIVVIQSPIEGRLDWYIQPGIYPQWFGKVTRYKKRSIYDFNQNADKAGKCTNGIDVRFNDGGHGTMCGSVQYDMPLDVKNLTALHTRFGSQEAVQRQLVETITGKSVYLSGPLMSSRESYAEKRNDLIHAVEDQIQNGVYRTFQEDTKVKDPLTGQEKSLMVVRIVMKDGHPERQEDPVLTQNGLKASNFTINRLPYDPAVEKQIQQQQSIAMDVQTAIANAKKAEQDTITVSERGKADAAKAKWDQEVIKAREVTAAEQRKAVADLDVQTAGARKREQILLGEGEAERRKLVMSADGALDKKLEAWVKVNEAYATAVKDYKGQWVPGIVMAGQGSTASAQGMPSGAQAMIDFLTVKTAKDLAVDMGFVGAGATKGK</sequence>
<name>A0A1G2CS85_9BACT</name>
<protein>
    <recommendedName>
        <fullName evidence="1">Band 7 domain-containing protein</fullName>
    </recommendedName>
</protein>
<evidence type="ECO:0000259" key="1">
    <source>
        <dbReference type="Pfam" id="PF01145"/>
    </source>
</evidence>
<organism evidence="2 3">
    <name type="scientific">Candidatus Lloydbacteria bacterium RIFCSPHIGHO2_01_FULL_41_20</name>
    <dbReference type="NCBI Taxonomy" id="1798657"/>
    <lineage>
        <taxon>Bacteria</taxon>
        <taxon>Candidatus Lloydiibacteriota</taxon>
    </lineage>
</organism>
<dbReference type="InterPro" id="IPR001107">
    <property type="entry name" value="Band_7"/>
</dbReference>
<dbReference type="Pfam" id="PF01145">
    <property type="entry name" value="Band_7"/>
    <property type="match status" value="1"/>
</dbReference>